<dbReference type="PANTHER" id="PTHR32305:SF15">
    <property type="entry name" value="PROTEIN RHSA-RELATED"/>
    <property type="match status" value="1"/>
</dbReference>
<proteinExistence type="predicted"/>
<dbReference type="RefSeq" id="WP_309202651.1">
    <property type="nucleotide sequence ID" value="NZ_CP133548.1"/>
</dbReference>
<dbReference type="Proteomes" id="UP001239782">
    <property type="component" value="Chromosome"/>
</dbReference>
<evidence type="ECO:0000313" key="1">
    <source>
        <dbReference type="EMBL" id="WMS87509.1"/>
    </source>
</evidence>
<dbReference type="NCBIfam" id="TIGR01643">
    <property type="entry name" value="YD_repeat_2x"/>
    <property type="match status" value="1"/>
</dbReference>
<reference evidence="1 2" key="1">
    <citation type="submission" date="2023-08" db="EMBL/GenBank/DDBJ databases">
        <title>Pleionea litopenaei sp. nov., isolated from stomach of juvenile Litopenaeus vannamei.</title>
        <authorList>
            <person name="Rho A.M."/>
            <person name="Hwang C.Y."/>
        </authorList>
    </citation>
    <scope>NUCLEOTIDE SEQUENCE [LARGE SCALE GENOMIC DNA]</scope>
    <source>
        <strain evidence="1 2">HL-JVS1</strain>
    </source>
</reference>
<protein>
    <recommendedName>
        <fullName evidence="3">YD repeat-containing protein</fullName>
    </recommendedName>
</protein>
<dbReference type="KEGG" id="plei:Q9312_00935"/>
<evidence type="ECO:0008006" key="3">
    <source>
        <dbReference type="Google" id="ProtNLM"/>
    </source>
</evidence>
<keyword evidence="2" id="KW-1185">Reference proteome</keyword>
<dbReference type="PANTHER" id="PTHR32305">
    <property type="match status" value="1"/>
</dbReference>
<evidence type="ECO:0000313" key="2">
    <source>
        <dbReference type="Proteomes" id="UP001239782"/>
    </source>
</evidence>
<dbReference type="InterPro" id="IPR031325">
    <property type="entry name" value="RHS_repeat"/>
</dbReference>
<dbReference type="EMBL" id="CP133548">
    <property type="protein sequence ID" value="WMS87509.1"/>
    <property type="molecule type" value="Genomic_DNA"/>
</dbReference>
<name>A0AA51RU48_9GAMM</name>
<dbReference type="AlphaFoldDB" id="A0AA51RU48"/>
<sequence>MSCKERYTRYAYDGMGNPIIMQDANGHSITAEYNALGQKKRVDDPNMGSKTFTYTGFGEVHSETDAKGITTTFEYDRLGRLTHRYVGELTNPQASFVYDIAPKGNTGGQCIGLLFKEEQLENNHSKTVGYDELCRATSSSQNIDGQTYSTITHIDSYFGRTKGITYPNGLTVEYRYNDLGYLTKVKNAANDYVYQEITSMDAWGQWSSAKMAGDNLKVERSYYEASGQMLASKLSSGDGNSDYQAFDYDYNN</sequence>
<dbReference type="InterPro" id="IPR006530">
    <property type="entry name" value="YD"/>
</dbReference>
<accession>A0AA51RU48</accession>
<dbReference type="InterPro" id="IPR050708">
    <property type="entry name" value="T6SS_VgrG/RHS"/>
</dbReference>
<dbReference type="Gene3D" id="2.180.10.10">
    <property type="entry name" value="RHS repeat-associated core"/>
    <property type="match status" value="2"/>
</dbReference>
<organism evidence="1 2">
    <name type="scientific">Pleionea litopenaei</name>
    <dbReference type="NCBI Taxonomy" id="3070815"/>
    <lineage>
        <taxon>Bacteria</taxon>
        <taxon>Pseudomonadati</taxon>
        <taxon>Pseudomonadota</taxon>
        <taxon>Gammaproteobacteria</taxon>
        <taxon>Oceanospirillales</taxon>
        <taxon>Pleioneaceae</taxon>
        <taxon>Pleionea</taxon>
    </lineage>
</organism>
<gene>
    <name evidence="1" type="ORF">Q9312_00935</name>
</gene>
<dbReference type="Pfam" id="PF05593">
    <property type="entry name" value="RHS_repeat"/>
    <property type="match status" value="2"/>
</dbReference>